<keyword evidence="1" id="KW-0472">Membrane</keyword>
<evidence type="ECO:0000313" key="2">
    <source>
        <dbReference type="EMBL" id="KRM61928.1"/>
    </source>
</evidence>
<dbReference type="AlphaFoldDB" id="A0A0R2A406"/>
<gene>
    <name evidence="2" type="ORF">FC26_GL000999</name>
</gene>
<dbReference type="PATRIC" id="fig|1423813.3.peg.1023"/>
<keyword evidence="1" id="KW-0812">Transmembrane</keyword>
<dbReference type="STRING" id="1423813.FC26_GL000999"/>
<dbReference type="Proteomes" id="UP000051733">
    <property type="component" value="Unassembled WGS sequence"/>
</dbReference>
<name>A0A0R2A406_9LACO</name>
<organism evidence="2 3">
    <name type="scientific">Paucilactobacillus vaccinostercus DSM 20634</name>
    <dbReference type="NCBI Taxonomy" id="1423813"/>
    <lineage>
        <taxon>Bacteria</taxon>
        <taxon>Bacillati</taxon>
        <taxon>Bacillota</taxon>
        <taxon>Bacilli</taxon>
        <taxon>Lactobacillales</taxon>
        <taxon>Lactobacillaceae</taxon>
        <taxon>Paucilactobacillus</taxon>
    </lineage>
</organism>
<feature type="transmembrane region" description="Helical" evidence="1">
    <location>
        <begin position="73"/>
        <end position="91"/>
    </location>
</feature>
<keyword evidence="3" id="KW-1185">Reference proteome</keyword>
<sequence length="197" mass="22079">MTILTILLACLTPILFSLKPLTISQASLPGELFIPLIAIICIPTIFLPDQAASIQSIINSKHYRLSLLHSIRVVWFVSILSILDLIIIVLYESHQASFQVWPLLGDFLAKIFLLTGLILLCYHLSKSIVITYILPITYFAFCLGYSGMGPLNLLSLIHGRPLSDSWIQLIIAILLLFADLLLVFSQTRFIHHQAPLE</sequence>
<feature type="transmembrane region" description="Helical" evidence="1">
    <location>
        <begin position="32"/>
        <end position="52"/>
    </location>
</feature>
<feature type="transmembrane region" description="Helical" evidence="1">
    <location>
        <begin position="129"/>
        <end position="146"/>
    </location>
</feature>
<comment type="caution">
    <text evidence="2">The sequence shown here is derived from an EMBL/GenBank/DDBJ whole genome shotgun (WGS) entry which is preliminary data.</text>
</comment>
<feature type="transmembrane region" description="Helical" evidence="1">
    <location>
        <begin position="166"/>
        <end position="184"/>
    </location>
</feature>
<proteinExistence type="predicted"/>
<feature type="transmembrane region" description="Helical" evidence="1">
    <location>
        <begin position="103"/>
        <end position="122"/>
    </location>
</feature>
<reference evidence="2 3" key="1">
    <citation type="journal article" date="2015" name="Genome Announc.">
        <title>Expanding the biotechnology potential of lactobacilli through comparative genomics of 213 strains and associated genera.</title>
        <authorList>
            <person name="Sun Z."/>
            <person name="Harris H.M."/>
            <person name="McCann A."/>
            <person name="Guo C."/>
            <person name="Argimon S."/>
            <person name="Zhang W."/>
            <person name="Yang X."/>
            <person name="Jeffery I.B."/>
            <person name="Cooney J.C."/>
            <person name="Kagawa T.F."/>
            <person name="Liu W."/>
            <person name="Song Y."/>
            <person name="Salvetti E."/>
            <person name="Wrobel A."/>
            <person name="Rasinkangas P."/>
            <person name="Parkhill J."/>
            <person name="Rea M.C."/>
            <person name="O'Sullivan O."/>
            <person name="Ritari J."/>
            <person name="Douillard F.P."/>
            <person name="Paul Ross R."/>
            <person name="Yang R."/>
            <person name="Briner A.E."/>
            <person name="Felis G.E."/>
            <person name="de Vos W.M."/>
            <person name="Barrangou R."/>
            <person name="Klaenhammer T.R."/>
            <person name="Caufield P.W."/>
            <person name="Cui Y."/>
            <person name="Zhang H."/>
            <person name="O'Toole P.W."/>
        </authorList>
    </citation>
    <scope>NUCLEOTIDE SEQUENCE [LARGE SCALE GENOMIC DNA]</scope>
    <source>
        <strain evidence="2 3">DSM 20634</strain>
    </source>
</reference>
<accession>A0A0R2A406</accession>
<evidence type="ECO:0000313" key="3">
    <source>
        <dbReference type="Proteomes" id="UP000051733"/>
    </source>
</evidence>
<dbReference type="EMBL" id="AYYY01000014">
    <property type="protein sequence ID" value="KRM61928.1"/>
    <property type="molecule type" value="Genomic_DNA"/>
</dbReference>
<keyword evidence="1" id="KW-1133">Transmembrane helix</keyword>
<evidence type="ECO:0000256" key="1">
    <source>
        <dbReference type="SAM" id="Phobius"/>
    </source>
</evidence>
<protein>
    <submittedName>
        <fullName evidence="2">Uncharacterized protein</fullName>
    </submittedName>
</protein>